<accession>A0A1X0RJH2</accession>
<organism evidence="1">
    <name type="scientific">Rhizopus microsporus var. microsporus</name>
    <dbReference type="NCBI Taxonomy" id="86635"/>
    <lineage>
        <taxon>Eukaryota</taxon>
        <taxon>Fungi</taxon>
        <taxon>Fungi incertae sedis</taxon>
        <taxon>Mucoromycota</taxon>
        <taxon>Mucoromycotina</taxon>
        <taxon>Mucoromycetes</taxon>
        <taxon>Mucorales</taxon>
        <taxon>Mucorineae</taxon>
        <taxon>Rhizopodaceae</taxon>
        <taxon>Rhizopus</taxon>
    </lineage>
</organism>
<sequence length="132" mass="14386">MTSEGTPLDIAQGGFRESRSALGQALSLSEICQILRSQFRIIPVLAFLDIKSAYDTVNHSFVWETLSQCISVHLSKSCFDETDIVIGGIGFLKLILIRPLAEMASKVDIELALAASTLTLAGSSCWIEMIFC</sequence>
<evidence type="ECO:0008006" key="2">
    <source>
        <dbReference type="Google" id="ProtNLM"/>
    </source>
</evidence>
<gene>
    <name evidence="1" type="ORF">BCV72DRAFT_300366</name>
</gene>
<dbReference type="AlphaFoldDB" id="A0A1X0RJH2"/>
<dbReference type="EMBL" id="KV921853">
    <property type="protein sequence ID" value="ORE12038.1"/>
    <property type="molecule type" value="Genomic_DNA"/>
</dbReference>
<reference evidence="1" key="1">
    <citation type="journal article" date="2016" name="Proc. Natl. Acad. Sci. U.S.A.">
        <title>Lipid metabolic changes in an early divergent fungus govern the establishment of a mutualistic symbiosis with endobacteria.</title>
        <authorList>
            <person name="Lastovetsky O.A."/>
            <person name="Gaspar M.L."/>
            <person name="Mondo S.J."/>
            <person name="LaButti K.M."/>
            <person name="Sandor L."/>
            <person name="Grigoriev I.V."/>
            <person name="Henry S.A."/>
            <person name="Pawlowska T.E."/>
        </authorList>
    </citation>
    <scope>NUCLEOTIDE SEQUENCE [LARGE SCALE GENOMIC DNA]</scope>
    <source>
        <strain evidence="1">ATCC 52814</strain>
    </source>
</reference>
<proteinExistence type="predicted"/>
<name>A0A1X0RJH2_RHIZD</name>
<dbReference type="Proteomes" id="UP000242414">
    <property type="component" value="Unassembled WGS sequence"/>
</dbReference>
<dbReference type="VEuPathDB" id="FungiDB:BCV72DRAFT_300366"/>
<protein>
    <recommendedName>
        <fullName evidence="2">Reverse transcriptase domain-containing protein</fullName>
    </recommendedName>
</protein>
<evidence type="ECO:0000313" key="1">
    <source>
        <dbReference type="EMBL" id="ORE12038.1"/>
    </source>
</evidence>